<dbReference type="PANTHER" id="PTHR32039">
    <property type="entry name" value="MAGNESIUM-CHELATASE SUBUNIT CHLI"/>
    <property type="match status" value="1"/>
</dbReference>
<evidence type="ECO:0000313" key="3">
    <source>
        <dbReference type="EMBL" id="PQJ14941.1"/>
    </source>
</evidence>
<comment type="similarity">
    <text evidence="1">Belongs to the Mg-chelatase subunits D/I family. ComM subfamily.</text>
</comment>
<name>A0A2S7T5U2_9FLAO</name>
<organism evidence="3 4">
    <name type="scientific">Aureicoccus marinus</name>
    <dbReference type="NCBI Taxonomy" id="754435"/>
    <lineage>
        <taxon>Bacteria</taxon>
        <taxon>Pseudomonadati</taxon>
        <taxon>Bacteroidota</taxon>
        <taxon>Flavobacteriia</taxon>
        <taxon>Flavobacteriales</taxon>
        <taxon>Flavobacteriaceae</taxon>
        <taxon>Aureicoccus</taxon>
    </lineage>
</organism>
<evidence type="ECO:0000259" key="2">
    <source>
        <dbReference type="SMART" id="SM00382"/>
    </source>
</evidence>
<dbReference type="Pfam" id="PF13335">
    <property type="entry name" value="Mg_chelatase_C"/>
    <property type="match status" value="1"/>
</dbReference>
<dbReference type="Pfam" id="PF13541">
    <property type="entry name" value="ChlI"/>
    <property type="match status" value="1"/>
</dbReference>
<dbReference type="InterPro" id="IPR014721">
    <property type="entry name" value="Ribsml_uS5_D2-typ_fold_subgr"/>
</dbReference>
<dbReference type="Gene3D" id="3.40.50.300">
    <property type="entry name" value="P-loop containing nucleotide triphosphate hydrolases"/>
    <property type="match status" value="1"/>
</dbReference>
<dbReference type="SMART" id="SM00382">
    <property type="entry name" value="AAA"/>
    <property type="match status" value="1"/>
</dbReference>
<evidence type="ECO:0000313" key="4">
    <source>
        <dbReference type="Proteomes" id="UP000239366"/>
    </source>
</evidence>
<reference evidence="4" key="1">
    <citation type="submission" date="2016-11" db="EMBL/GenBank/DDBJ databases">
        <title>Trade-off between light-utilization and light-protection in marine flavobacteria.</title>
        <authorList>
            <person name="Kumagai Y."/>
            <person name="Yoshizawa S."/>
            <person name="Kogure K."/>
        </authorList>
    </citation>
    <scope>NUCLEOTIDE SEQUENCE [LARGE SCALE GENOMIC DNA]</scope>
    <source>
        <strain evidence="4">SG-18</strain>
    </source>
</reference>
<proteinExistence type="inferred from homology"/>
<dbReference type="InterPro" id="IPR000523">
    <property type="entry name" value="Mg_chelatse_chII-like_cat_dom"/>
</dbReference>
<dbReference type="InterPro" id="IPR020568">
    <property type="entry name" value="Ribosomal_Su5_D2-typ_SF"/>
</dbReference>
<dbReference type="InterPro" id="IPR004482">
    <property type="entry name" value="Mg_chelat-rel"/>
</dbReference>
<sequence length="510" mass="56560">MIKVHTAYIKGIEAYPAYVEASVARGIGYHLIGLPDAAVRESFHRISSALAHTGFRIPGKRITLNLAPADVRKTGSSFDLALAVALLLATGQVDVRLSSSILFLGELGLDGSIKPAPGLYAVAEMAKRKGYKKLVLSKAQSEEGQWLEGLEVYCFDRLSEVITFMEHSRGSKPVPIKKWVSRPPQAEIDFAEIKGQAMAKRGLEITAAGGHHALMVGPPGMGKTLLAKALVGILPALRREEALIISKIHNAKVPFDDAVIQVEPPFRAPHHTISRVALMGGGHSPAPGEISLAHKGVLFMDELTEYPRSVLEVLREPLEEGYVRINRRQQQWHFPAEFIWVASMNPSPDGYFYTEERPPRSSPEEIRRYLSKISGALLDRVDVHLEVGEMSHQLMLQSASEESSAVIRKRVVAARDIQARRYEGQTGMRTNAQLKGAALKRYAGLDKQSKDLLSKTMEKFALSARAHDRILKLSRTIADLEGSLNIRLEHLAEAIRFRVMDRQNWLNPFK</sequence>
<dbReference type="InterPro" id="IPR003593">
    <property type="entry name" value="AAA+_ATPase"/>
</dbReference>
<accession>A0A2S7T5U2</accession>
<dbReference type="GO" id="GO:0005524">
    <property type="term" value="F:ATP binding"/>
    <property type="evidence" value="ECO:0007669"/>
    <property type="project" value="InterPro"/>
</dbReference>
<dbReference type="EMBL" id="MQVX01000001">
    <property type="protein sequence ID" value="PQJ14941.1"/>
    <property type="molecule type" value="Genomic_DNA"/>
</dbReference>
<dbReference type="Proteomes" id="UP000239366">
    <property type="component" value="Unassembled WGS sequence"/>
</dbReference>
<dbReference type="NCBIfam" id="TIGR00368">
    <property type="entry name" value="YifB family Mg chelatase-like AAA ATPase"/>
    <property type="match status" value="1"/>
</dbReference>
<dbReference type="InterPro" id="IPR027417">
    <property type="entry name" value="P-loop_NTPase"/>
</dbReference>
<protein>
    <recommendedName>
        <fullName evidence="2">AAA+ ATPase domain-containing protein</fullName>
    </recommendedName>
</protein>
<dbReference type="Pfam" id="PF01078">
    <property type="entry name" value="Mg_chelatase"/>
    <property type="match status" value="1"/>
</dbReference>
<dbReference type="RefSeq" id="WP_105000585.1">
    <property type="nucleotide sequence ID" value="NZ_MQVX01000001.1"/>
</dbReference>
<dbReference type="Gene3D" id="3.30.230.10">
    <property type="match status" value="1"/>
</dbReference>
<dbReference type="SUPFAM" id="SSF54211">
    <property type="entry name" value="Ribosomal protein S5 domain 2-like"/>
    <property type="match status" value="1"/>
</dbReference>
<dbReference type="OrthoDB" id="9813147at2"/>
<comment type="caution">
    <text evidence="3">The sequence shown here is derived from an EMBL/GenBank/DDBJ whole genome shotgun (WGS) entry which is preliminary data.</text>
</comment>
<dbReference type="InterPro" id="IPR045006">
    <property type="entry name" value="CHLI-like"/>
</dbReference>
<evidence type="ECO:0000256" key="1">
    <source>
        <dbReference type="ARBA" id="ARBA00006354"/>
    </source>
</evidence>
<dbReference type="AlphaFoldDB" id="A0A2S7T5U2"/>
<feature type="domain" description="AAA+ ATPase" evidence="2">
    <location>
        <begin position="209"/>
        <end position="391"/>
    </location>
</feature>
<dbReference type="InterPro" id="IPR025158">
    <property type="entry name" value="Mg_chelat-rel_C"/>
</dbReference>
<gene>
    <name evidence="3" type="ORF">BST99_03615</name>
</gene>
<dbReference type="SUPFAM" id="SSF52540">
    <property type="entry name" value="P-loop containing nucleoside triphosphate hydrolases"/>
    <property type="match status" value="1"/>
</dbReference>
<keyword evidence="4" id="KW-1185">Reference proteome</keyword>
<dbReference type="PANTHER" id="PTHR32039:SF7">
    <property type="entry name" value="COMPETENCE PROTEIN COMM"/>
    <property type="match status" value="1"/>
</dbReference>